<feature type="signal peptide" evidence="1">
    <location>
        <begin position="1"/>
        <end position="20"/>
    </location>
</feature>
<comment type="caution">
    <text evidence="2">The sequence shown here is derived from an EMBL/GenBank/DDBJ whole genome shotgun (WGS) entry which is preliminary data.</text>
</comment>
<keyword evidence="1" id="KW-0732">Signal</keyword>
<accession>A0A4S4KA13</accession>
<organism evidence="2 3">
    <name type="scientific">Hermanssonia centrifuga</name>
    <dbReference type="NCBI Taxonomy" id="98765"/>
    <lineage>
        <taxon>Eukaryota</taxon>
        <taxon>Fungi</taxon>
        <taxon>Dikarya</taxon>
        <taxon>Basidiomycota</taxon>
        <taxon>Agaricomycotina</taxon>
        <taxon>Agaricomycetes</taxon>
        <taxon>Polyporales</taxon>
        <taxon>Meruliaceae</taxon>
        <taxon>Hermanssonia</taxon>
    </lineage>
</organism>
<evidence type="ECO:0000256" key="1">
    <source>
        <dbReference type="SAM" id="SignalP"/>
    </source>
</evidence>
<evidence type="ECO:0000313" key="2">
    <source>
        <dbReference type="EMBL" id="THG94798.1"/>
    </source>
</evidence>
<sequence>MHSSAVLALAFVAAATPALSAPAPYAFSRRQTPSAPSVATTDDSGALAINTGLIKDVIDIGNGIITGADGIKQLFQRDEFLEFVARQTQVQNSTDPDSAALNISSIFSIGSDIIQGLSGLFGSSGSSNNKREELLLLARQAATGDQSAALSLGSLFGNIIHGISGLLGSGSGQSQKRDELLMLARQVQAGDQSAALSLGSLFGTIINGLSGLLDGSSSSSKRREVLEMIARQTQDDPSGAISLSSIADIGKIGGDIISGITSLFGGDDNNNQRRELLEMIARQAQDDSSEAISLSSIADVAKIGGDVISAITSLFGGDSSSSSSNNSRRELEEVFARAVAGAPAPATSAATPTSTATAKLVLPTTASGAIDISSIISTVAGFLPLFFKREELELLARDVPVTPSSTATANLVLPTDASGALDIGKIASTIAGFLPLFFKREELELLARDVSAAASTVVAAPSSTSTAKLSLPTDASGAIDIGKIAETIAGFLPLFFKREELELLARDASAATPSSTSTAKLTLPTDASGALDIGKIASTIAGFLPLFFKREELELMAREPFVIPSGSNLAKIPAFKPFVKSARSLNDLD</sequence>
<gene>
    <name evidence="2" type="ORF">EW026_g6737</name>
</gene>
<dbReference type="EMBL" id="SGPJ01000395">
    <property type="protein sequence ID" value="THG94798.1"/>
    <property type="molecule type" value="Genomic_DNA"/>
</dbReference>
<reference evidence="2 3" key="1">
    <citation type="submission" date="2019-02" db="EMBL/GenBank/DDBJ databases">
        <title>Genome sequencing of the rare red list fungi Phlebia centrifuga.</title>
        <authorList>
            <person name="Buettner E."/>
            <person name="Kellner H."/>
        </authorList>
    </citation>
    <scope>NUCLEOTIDE SEQUENCE [LARGE SCALE GENOMIC DNA]</scope>
    <source>
        <strain evidence="2 3">DSM 108282</strain>
    </source>
</reference>
<feature type="chain" id="PRO_5020821391" evidence="1">
    <location>
        <begin position="21"/>
        <end position="589"/>
    </location>
</feature>
<name>A0A4S4KA13_9APHY</name>
<evidence type="ECO:0000313" key="3">
    <source>
        <dbReference type="Proteomes" id="UP000309038"/>
    </source>
</evidence>
<dbReference type="Proteomes" id="UP000309038">
    <property type="component" value="Unassembled WGS sequence"/>
</dbReference>
<proteinExistence type="predicted"/>
<dbReference type="AlphaFoldDB" id="A0A4S4KA13"/>
<keyword evidence="3" id="KW-1185">Reference proteome</keyword>
<protein>
    <submittedName>
        <fullName evidence="2">Uncharacterized protein</fullName>
    </submittedName>
</protein>